<evidence type="ECO:0000313" key="2">
    <source>
        <dbReference type="EMBL" id="ADC46658.1"/>
    </source>
</evidence>
<dbReference type="RefSeq" id="WP_012955609.1">
    <property type="nucleotide sequence ID" value="NC_013790.1"/>
</dbReference>
<accession>D3E297</accession>
<dbReference type="KEGG" id="mru:mru_0807"/>
<dbReference type="AlphaFoldDB" id="D3E297"/>
<organism evidence="2 3">
    <name type="scientific">Methanobrevibacter ruminantium (strain ATCC 35063 / DSM 1093 / JCM 13430 / OCM 146 / M1)</name>
    <name type="common">Methanobacterium ruminantium</name>
    <dbReference type="NCBI Taxonomy" id="634498"/>
    <lineage>
        <taxon>Archaea</taxon>
        <taxon>Methanobacteriati</taxon>
        <taxon>Methanobacteriota</taxon>
        <taxon>Methanomada group</taxon>
        <taxon>Methanobacteria</taxon>
        <taxon>Methanobacteriales</taxon>
        <taxon>Methanobacteriaceae</taxon>
        <taxon>Methanobrevibacter</taxon>
    </lineage>
</organism>
<keyword evidence="3" id="KW-1185">Reference proteome</keyword>
<dbReference type="EMBL" id="CP001719">
    <property type="protein sequence ID" value="ADC46658.1"/>
    <property type="molecule type" value="Genomic_DNA"/>
</dbReference>
<evidence type="ECO:0000256" key="1">
    <source>
        <dbReference type="SAM" id="Coils"/>
    </source>
</evidence>
<dbReference type="OrthoDB" id="379067at2157"/>
<protein>
    <submittedName>
        <fullName evidence="2">Uncharacterized protein</fullName>
    </submittedName>
</protein>
<feature type="coiled-coil region" evidence="1">
    <location>
        <begin position="4"/>
        <end position="38"/>
    </location>
</feature>
<sequence length="83" mass="10298">MRRIDELTIEIDQTSLELEQTKKELSILFKELRSFKKKIENGIEIDRKEYEDCVFNNKLLQMKRRRLITHLKFLNKEFYEILY</sequence>
<dbReference type="GeneID" id="8770456"/>
<evidence type="ECO:0000313" key="3">
    <source>
        <dbReference type="Proteomes" id="UP000008680"/>
    </source>
</evidence>
<name>D3E297_METRM</name>
<dbReference type="Proteomes" id="UP000008680">
    <property type="component" value="Chromosome"/>
</dbReference>
<dbReference type="HOGENOM" id="CLU_2534725_0_0_2"/>
<dbReference type="PATRIC" id="fig|634498.28.peg.808"/>
<reference evidence="2 3" key="1">
    <citation type="journal article" date="2010" name="PLoS ONE">
        <title>The genome sequence of the rumen methanogen Methanobrevibacter ruminantium reveals new possibilities for controlling ruminant methane emissions.</title>
        <authorList>
            <person name="Leahy S.C."/>
            <person name="Kelly W.J."/>
            <person name="Altermann E."/>
            <person name="Ronimus R.S."/>
            <person name="Yeoman C.J."/>
            <person name="Pacheco D.M."/>
            <person name="Li D."/>
            <person name="Kong Z."/>
            <person name="McTavish S."/>
            <person name="Sang C."/>
            <person name="Lambie S.C."/>
            <person name="Janssen P.H."/>
            <person name="Dey D."/>
            <person name="Attwood G.T."/>
        </authorList>
    </citation>
    <scope>NUCLEOTIDE SEQUENCE [LARGE SCALE GENOMIC DNA]</scope>
    <source>
        <strain evidence="3">ATCC 35063 / DSM 1093 / JCM 13430 / OCM 146 / M1</strain>
    </source>
</reference>
<proteinExistence type="predicted"/>
<keyword evidence="1" id="KW-0175">Coiled coil</keyword>
<gene>
    <name evidence="2" type="ordered locus">mru_0807</name>
</gene>